<dbReference type="EMBL" id="FOWX01000006">
    <property type="protein sequence ID" value="SFP19039.1"/>
    <property type="molecule type" value="Genomic_DNA"/>
</dbReference>
<proteinExistence type="predicted"/>
<reference evidence="3" key="1">
    <citation type="submission" date="2016-10" db="EMBL/GenBank/DDBJ databases">
        <authorList>
            <person name="Varghese N."/>
            <person name="Submissions S."/>
        </authorList>
    </citation>
    <scope>NUCLEOTIDE SEQUENCE [LARGE SCALE GENOMIC DNA]</scope>
    <source>
        <strain evidence="3">DSM 17834</strain>
    </source>
</reference>
<dbReference type="Proteomes" id="UP000198784">
    <property type="component" value="Unassembled WGS sequence"/>
</dbReference>
<gene>
    <name evidence="2" type="ORF">SAMN05216190_10670</name>
</gene>
<protein>
    <recommendedName>
        <fullName evidence="1">DUF4136 domain-containing protein</fullName>
    </recommendedName>
</protein>
<evidence type="ECO:0000313" key="3">
    <source>
        <dbReference type="Proteomes" id="UP000198784"/>
    </source>
</evidence>
<evidence type="ECO:0000313" key="2">
    <source>
        <dbReference type="EMBL" id="SFP19039.1"/>
    </source>
</evidence>
<dbReference type="InterPro" id="IPR025411">
    <property type="entry name" value="DUF4136"/>
</dbReference>
<dbReference type="PROSITE" id="PS51257">
    <property type="entry name" value="PROKAR_LIPOPROTEIN"/>
    <property type="match status" value="1"/>
</dbReference>
<dbReference type="Pfam" id="PF13590">
    <property type="entry name" value="DUF4136"/>
    <property type="match status" value="1"/>
</dbReference>
<sequence>MNRVALLLLGLGLVACQSQNPYTAQSKPLPPAPAHAGSQLDLSAYPAPARDYAHYRNWTWREPPAGSAWASSALVQEALSNALDQRGLRPAPPGSAADLEVSSEMRLERRIRQVADRYGSYYGHNYYGDHLGLWGSAPLVRTYEEEVLVVRIDLFDARDGQLLWSGSAEMLSDGSQAERSRALRAALQRALENYPPT</sequence>
<name>A0A1I5NB90_9PSED</name>
<dbReference type="STRING" id="289003.SAMN05216190_10670"/>
<keyword evidence="3" id="KW-1185">Reference proteome</keyword>
<accession>A0A1I5NB90</accession>
<dbReference type="AlphaFoldDB" id="A0A1I5NB90"/>
<evidence type="ECO:0000259" key="1">
    <source>
        <dbReference type="Pfam" id="PF13590"/>
    </source>
</evidence>
<feature type="domain" description="DUF4136" evidence="1">
    <location>
        <begin position="48"/>
        <end position="196"/>
    </location>
</feature>
<dbReference type="RefSeq" id="WP_090498887.1">
    <property type="nucleotide sequence ID" value="NZ_FOWX01000006.1"/>
</dbReference>
<dbReference type="Gene3D" id="3.30.160.670">
    <property type="match status" value="1"/>
</dbReference>
<dbReference type="OrthoDB" id="7030024at2"/>
<organism evidence="2 3">
    <name type="scientific">Pseudomonas borbori</name>
    <dbReference type="NCBI Taxonomy" id="289003"/>
    <lineage>
        <taxon>Bacteria</taxon>
        <taxon>Pseudomonadati</taxon>
        <taxon>Pseudomonadota</taxon>
        <taxon>Gammaproteobacteria</taxon>
        <taxon>Pseudomonadales</taxon>
        <taxon>Pseudomonadaceae</taxon>
        <taxon>Pseudomonas</taxon>
    </lineage>
</organism>